<dbReference type="Proteomes" id="UP000077134">
    <property type="component" value="Unassembled WGS sequence"/>
</dbReference>
<name>A0A167EJ14_9BACL</name>
<reference evidence="1 2" key="1">
    <citation type="submission" date="2016-02" db="EMBL/GenBank/DDBJ databases">
        <title>Paenibacillus sp. LPB0068, isolated from Crassostrea gigas.</title>
        <authorList>
            <person name="Shin S.-K."/>
            <person name="Yi H."/>
        </authorList>
    </citation>
    <scope>NUCLEOTIDE SEQUENCE [LARGE SCALE GENOMIC DNA]</scope>
    <source>
        <strain evidence="1 2">LPB0068</strain>
    </source>
</reference>
<evidence type="ECO:0000313" key="1">
    <source>
        <dbReference type="EMBL" id="OAB75590.1"/>
    </source>
</evidence>
<dbReference type="OrthoDB" id="9919668at2"/>
<proteinExistence type="predicted"/>
<keyword evidence="2" id="KW-1185">Reference proteome</keyword>
<accession>A0A167EJ14</accession>
<gene>
    <name evidence="1" type="ORF">PNBC_08145</name>
</gene>
<dbReference type="AlphaFoldDB" id="A0A167EJ14"/>
<dbReference type="EMBL" id="LSFN01000007">
    <property type="protein sequence ID" value="OAB75590.1"/>
    <property type="molecule type" value="Genomic_DNA"/>
</dbReference>
<protein>
    <submittedName>
        <fullName evidence="1">Uncharacterized protein</fullName>
    </submittedName>
</protein>
<dbReference type="KEGG" id="pcx:LPB68_21855"/>
<evidence type="ECO:0000313" key="2">
    <source>
        <dbReference type="Proteomes" id="UP000077134"/>
    </source>
</evidence>
<organism evidence="1 2">
    <name type="scientific">Paenibacillus crassostreae</name>
    <dbReference type="NCBI Taxonomy" id="1763538"/>
    <lineage>
        <taxon>Bacteria</taxon>
        <taxon>Bacillati</taxon>
        <taxon>Bacillota</taxon>
        <taxon>Bacilli</taxon>
        <taxon>Bacillales</taxon>
        <taxon>Paenibacillaceae</taxon>
        <taxon>Paenibacillus</taxon>
    </lineage>
</organism>
<dbReference type="RefSeq" id="WP_068656997.1">
    <property type="nucleotide sequence ID" value="NZ_CP017773.1"/>
</dbReference>
<comment type="caution">
    <text evidence="1">The sequence shown here is derived from an EMBL/GenBank/DDBJ whole genome shotgun (WGS) entry which is preliminary data.</text>
</comment>
<sequence length="137" mass="15657">MGFKSVSEEITIVNAANTKAELQSKSNKVISQLDLFLLEDFSLAIKQEYRLEIMSNRDGRAATYRLTDALIDIDALVSNMVLPLKLDVEKDGNTKILDFNISKAEPNTSSRMENPKYYIYCDNSNEIGFTFWFKKNK</sequence>